<name>A0ABN9MA41_9NEOB</name>
<dbReference type="EMBL" id="CAUEEQ010050640">
    <property type="protein sequence ID" value="CAJ0960672.1"/>
    <property type="molecule type" value="Genomic_DNA"/>
</dbReference>
<gene>
    <name evidence="1" type="ORF">RIMI_LOCUS17393262</name>
</gene>
<sequence length="278" mass="32702">MLLATLLPQECIAAITRDDVAVSRDRYVISGHCRNAFLGPESHEERESRQKRSQEELLQILQMVKKNEISIEEAIARSEEGGKIRHNGSFWGKKRILQMCPQDAFFSHRLVLPTDRDIRPHIASIVHWMRCVLADRRHKKTFKGTFFRKRLNIAMMYLPNMVNEMENPLPRADRIEMLPYPNKQGTETSNSPSNQQYNFNVYKFRYRWQKRILQIDFYTQMIFNIEKGTLKKQFPFEQVKSCQDNDGLKFVISFHGHQDYELEAACAEDKQTVSTKLV</sequence>
<dbReference type="Proteomes" id="UP001176940">
    <property type="component" value="Unassembled WGS sequence"/>
</dbReference>
<keyword evidence="2" id="KW-1185">Reference proteome</keyword>
<proteinExistence type="predicted"/>
<reference evidence="1" key="1">
    <citation type="submission" date="2023-07" db="EMBL/GenBank/DDBJ databases">
        <authorList>
            <person name="Stuckert A."/>
        </authorList>
    </citation>
    <scope>NUCLEOTIDE SEQUENCE</scope>
</reference>
<evidence type="ECO:0000313" key="2">
    <source>
        <dbReference type="Proteomes" id="UP001176940"/>
    </source>
</evidence>
<comment type="caution">
    <text evidence="1">The sequence shown here is derived from an EMBL/GenBank/DDBJ whole genome shotgun (WGS) entry which is preliminary data.</text>
</comment>
<protein>
    <submittedName>
        <fullName evidence="1">Uncharacterized protein</fullName>
    </submittedName>
</protein>
<organism evidence="1 2">
    <name type="scientific">Ranitomeya imitator</name>
    <name type="common">mimic poison frog</name>
    <dbReference type="NCBI Taxonomy" id="111125"/>
    <lineage>
        <taxon>Eukaryota</taxon>
        <taxon>Metazoa</taxon>
        <taxon>Chordata</taxon>
        <taxon>Craniata</taxon>
        <taxon>Vertebrata</taxon>
        <taxon>Euteleostomi</taxon>
        <taxon>Amphibia</taxon>
        <taxon>Batrachia</taxon>
        <taxon>Anura</taxon>
        <taxon>Neobatrachia</taxon>
        <taxon>Hyloidea</taxon>
        <taxon>Dendrobatidae</taxon>
        <taxon>Dendrobatinae</taxon>
        <taxon>Ranitomeya</taxon>
    </lineage>
</organism>
<accession>A0ABN9MA41</accession>
<evidence type="ECO:0000313" key="1">
    <source>
        <dbReference type="EMBL" id="CAJ0960672.1"/>
    </source>
</evidence>